<evidence type="ECO:0000256" key="2">
    <source>
        <dbReference type="ARBA" id="ARBA00022679"/>
    </source>
</evidence>
<dbReference type="GO" id="GO:0016301">
    <property type="term" value="F:kinase activity"/>
    <property type="evidence" value="ECO:0007669"/>
    <property type="project" value="UniProtKB-KW"/>
</dbReference>
<dbReference type="Proteomes" id="UP000283630">
    <property type="component" value="Unassembled WGS sequence"/>
</dbReference>
<reference evidence="11 12" key="1">
    <citation type="submission" date="2018-08" db="EMBL/GenBank/DDBJ databases">
        <title>A genome reference for cultivated species of the human gut microbiota.</title>
        <authorList>
            <person name="Zou Y."/>
            <person name="Xue W."/>
            <person name="Luo G."/>
        </authorList>
    </citation>
    <scope>NUCLEOTIDE SEQUENCE [LARGE SCALE GENOMIC DNA]</scope>
    <source>
        <strain evidence="11 12">AF19-4AC</strain>
    </source>
</reference>
<sequence length="395" mass="44401">MLRRNERNLDNIPAGTLGIIAIDGCQAMGKEVDHFITTWRHEDGHKFMDDVVFSGYQRDSYLVNAHVPRFGSGEAKGVIDESVRGMDLYILVDVCNYSLTYSMSGNTNHMSPDDHYQNLKRIIAAVGGKAKRINVIMPFLYESRQHKRSSRESLDCALALQELTHMGVDNIITFDAHDPRVQNAIPLSGFETVRPTYQFVKGLLDCYDDLIIDSDHMMAISPDEGATERAVYLANVLNLDMGMFYKRRDYTRVVNGRNPIVAHEFLGSSVEGKDVIILDDMISSGDSILDVAKQLKSRNAKRIFAAATFGLFTNGLDKFDEAYESGLIDGVLTTNLIYQTPELLSRPYYINCDMSKYVALMIDTLNHDGSISDILDPSERIQVCIEEYKKAHGQL</sequence>
<dbReference type="SUPFAM" id="SSF53271">
    <property type="entry name" value="PRTase-like"/>
    <property type="match status" value="2"/>
</dbReference>
<evidence type="ECO:0000259" key="10">
    <source>
        <dbReference type="Pfam" id="PF13793"/>
    </source>
</evidence>
<feature type="domain" description="Phosphoribosyltransferase" evidence="9">
    <location>
        <begin position="220"/>
        <end position="309"/>
    </location>
</feature>
<dbReference type="InterPro" id="IPR029057">
    <property type="entry name" value="PRTase-like"/>
</dbReference>
<name>A0A412MEW4_9FIRM</name>
<dbReference type="GO" id="GO:0005524">
    <property type="term" value="F:ATP binding"/>
    <property type="evidence" value="ECO:0007669"/>
    <property type="project" value="UniProtKB-KW"/>
</dbReference>
<evidence type="ECO:0000256" key="5">
    <source>
        <dbReference type="ARBA" id="ARBA00022777"/>
    </source>
</evidence>
<keyword evidence="3 8" id="KW-0545">Nucleotide biosynthesis</keyword>
<dbReference type="Pfam" id="PF00156">
    <property type="entry name" value="Pribosyltran"/>
    <property type="match status" value="1"/>
</dbReference>
<dbReference type="PANTHER" id="PTHR10210:SF32">
    <property type="entry name" value="RIBOSE-PHOSPHATE PYROPHOSPHOKINASE 2"/>
    <property type="match status" value="1"/>
</dbReference>
<comment type="caution">
    <text evidence="11">The sequence shown here is derived from an EMBL/GenBank/DDBJ whole genome shotgun (WGS) entry which is preliminary data.</text>
</comment>
<feature type="domain" description="Ribose-phosphate pyrophosphokinase N-terminal" evidence="10">
    <location>
        <begin position="60"/>
        <end position="167"/>
    </location>
</feature>
<proteinExistence type="inferred from homology"/>
<comment type="similarity">
    <text evidence="8">Belongs to the ribose-phosphate pyrophosphokinase family.</text>
</comment>
<dbReference type="GO" id="GO:0006164">
    <property type="term" value="P:purine nucleotide biosynthetic process"/>
    <property type="evidence" value="ECO:0007669"/>
    <property type="project" value="TreeGrafter"/>
</dbReference>
<dbReference type="NCBIfam" id="NF005299">
    <property type="entry name" value="PRK06827.1"/>
    <property type="match status" value="1"/>
</dbReference>
<evidence type="ECO:0000256" key="7">
    <source>
        <dbReference type="ARBA" id="ARBA00049535"/>
    </source>
</evidence>
<dbReference type="NCBIfam" id="TIGR01251">
    <property type="entry name" value="ribP_PPkin"/>
    <property type="match status" value="1"/>
</dbReference>
<evidence type="ECO:0000313" key="12">
    <source>
        <dbReference type="Proteomes" id="UP000283630"/>
    </source>
</evidence>
<protein>
    <recommendedName>
        <fullName evidence="1">ribose-phosphate diphosphokinase</fullName>
        <ecNumber evidence="1">2.7.6.1</ecNumber>
    </recommendedName>
</protein>
<accession>A0A412MEW4</accession>
<keyword evidence="6" id="KW-0067">ATP-binding</keyword>
<keyword evidence="4" id="KW-0547">Nucleotide-binding</keyword>
<dbReference type="InterPro" id="IPR000836">
    <property type="entry name" value="PRTase_dom"/>
</dbReference>
<evidence type="ECO:0000256" key="6">
    <source>
        <dbReference type="ARBA" id="ARBA00022840"/>
    </source>
</evidence>
<organism evidence="11 12">
    <name type="scientific">Dorea formicigenerans</name>
    <dbReference type="NCBI Taxonomy" id="39486"/>
    <lineage>
        <taxon>Bacteria</taxon>
        <taxon>Bacillati</taxon>
        <taxon>Bacillota</taxon>
        <taxon>Clostridia</taxon>
        <taxon>Lachnospirales</taxon>
        <taxon>Lachnospiraceae</taxon>
        <taxon>Dorea</taxon>
    </lineage>
</organism>
<dbReference type="RefSeq" id="WP_118145411.1">
    <property type="nucleotide sequence ID" value="NZ_QRWH01000006.1"/>
</dbReference>
<evidence type="ECO:0000256" key="8">
    <source>
        <dbReference type="RuleBase" id="RU004324"/>
    </source>
</evidence>
<evidence type="ECO:0000256" key="1">
    <source>
        <dbReference type="ARBA" id="ARBA00013247"/>
    </source>
</evidence>
<dbReference type="GO" id="GO:0002189">
    <property type="term" value="C:ribose phosphate diphosphokinase complex"/>
    <property type="evidence" value="ECO:0007669"/>
    <property type="project" value="TreeGrafter"/>
</dbReference>
<evidence type="ECO:0000259" key="9">
    <source>
        <dbReference type="Pfam" id="PF00156"/>
    </source>
</evidence>
<dbReference type="EMBL" id="QRWH01000006">
    <property type="protein sequence ID" value="RGT09032.1"/>
    <property type="molecule type" value="Genomic_DNA"/>
</dbReference>
<keyword evidence="5 11" id="KW-0418">Kinase</keyword>
<dbReference type="GO" id="GO:0006015">
    <property type="term" value="P:5-phosphoribose 1-diphosphate biosynthetic process"/>
    <property type="evidence" value="ECO:0007669"/>
    <property type="project" value="TreeGrafter"/>
</dbReference>
<evidence type="ECO:0000256" key="3">
    <source>
        <dbReference type="ARBA" id="ARBA00022727"/>
    </source>
</evidence>
<evidence type="ECO:0000313" key="11">
    <source>
        <dbReference type="EMBL" id="RGT09032.1"/>
    </source>
</evidence>
<dbReference type="InterPro" id="IPR005946">
    <property type="entry name" value="Rib-P_diPkinase"/>
</dbReference>
<dbReference type="AlphaFoldDB" id="A0A412MEW4"/>
<evidence type="ECO:0000256" key="4">
    <source>
        <dbReference type="ARBA" id="ARBA00022741"/>
    </source>
</evidence>
<dbReference type="Gene3D" id="3.40.50.2020">
    <property type="match status" value="2"/>
</dbReference>
<dbReference type="GO" id="GO:0000287">
    <property type="term" value="F:magnesium ion binding"/>
    <property type="evidence" value="ECO:0007669"/>
    <property type="project" value="InterPro"/>
</dbReference>
<dbReference type="CDD" id="cd06223">
    <property type="entry name" value="PRTases_typeI"/>
    <property type="match status" value="1"/>
</dbReference>
<dbReference type="InterPro" id="IPR029099">
    <property type="entry name" value="Pribosyltran_N"/>
</dbReference>
<dbReference type="GO" id="GO:0004749">
    <property type="term" value="F:ribose phosphate diphosphokinase activity"/>
    <property type="evidence" value="ECO:0007669"/>
    <property type="project" value="UniProtKB-EC"/>
</dbReference>
<dbReference type="EC" id="2.7.6.1" evidence="1"/>
<comment type="catalytic activity">
    <reaction evidence="7">
        <text>D-ribose 5-phosphate + ATP = 5-phospho-alpha-D-ribose 1-diphosphate + AMP + H(+)</text>
        <dbReference type="Rhea" id="RHEA:15609"/>
        <dbReference type="ChEBI" id="CHEBI:15378"/>
        <dbReference type="ChEBI" id="CHEBI:30616"/>
        <dbReference type="ChEBI" id="CHEBI:58017"/>
        <dbReference type="ChEBI" id="CHEBI:78346"/>
        <dbReference type="ChEBI" id="CHEBI:456215"/>
        <dbReference type="EC" id="2.7.6.1"/>
    </reaction>
</comment>
<dbReference type="PANTHER" id="PTHR10210">
    <property type="entry name" value="RIBOSE-PHOSPHATE DIPHOSPHOKINASE FAMILY MEMBER"/>
    <property type="match status" value="1"/>
</dbReference>
<gene>
    <name evidence="11" type="ORF">DWX53_08425</name>
</gene>
<keyword evidence="2" id="KW-0808">Transferase</keyword>
<dbReference type="GO" id="GO:0005737">
    <property type="term" value="C:cytoplasm"/>
    <property type="evidence" value="ECO:0007669"/>
    <property type="project" value="TreeGrafter"/>
</dbReference>
<dbReference type="Pfam" id="PF13793">
    <property type="entry name" value="Pribosyltran_N"/>
    <property type="match status" value="1"/>
</dbReference>